<dbReference type="PROSITE" id="PS50088">
    <property type="entry name" value="ANK_REPEAT"/>
    <property type="match status" value="2"/>
</dbReference>
<feature type="repeat" description="ANK" evidence="3">
    <location>
        <begin position="167"/>
        <end position="199"/>
    </location>
</feature>
<dbReference type="InterPro" id="IPR051165">
    <property type="entry name" value="Multifunctional_ANK_Repeat"/>
</dbReference>
<dbReference type="InterPro" id="IPR036770">
    <property type="entry name" value="Ankyrin_rpt-contain_sf"/>
</dbReference>
<dbReference type="OrthoDB" id="341259at2759"/>
<dbReference type="SMART" id="SM00248">
    <property type="entry name" value="ANK"/>
    <property type="match status" value="10"/>
</dbReference>
<organism evidence="4 5">
    <name type="scientific">Penicillium angulare</name>
    <dbReference type="NCBI Taxonomy" id="116970"/>
    <lineage>
        <taxon>Eukaryota</taxon>
        <taxon>Fungi</taxon>
        <taxon>Dikarya</taxon>
        <taxon>Ascomycota</taxon>
        <taxon>Pezizomycotina</taxon>
        <taxon>Eurotiomycetes</taxon>
        <taxon>Eurotiomycetidae</taxon>
        <taxon>Eurotiales</taxon>
        <taxon>Aspergillaceae</taxon>
        <taxon>Penicillium</taxon>
    </lineage>
</organism>
<gene>
    <name evidence="4" type="ORF">N7456_000346</name>
</gene>
<dbReference type="Proteomes" id="UP001149165">
    <property type="component" value="Unassembled WGS sequence"/>
</dbReference>
<keyword evidence="5" id="KW-1185">Reference proteome</keyword>
<dbReference type="Pfam" id="PF12796">
    <property type="entry name" value="Ank_2"/>
    <property type="match status" value="3"/>
</dbReference>
<evidence type="ECO:0000256" key="2">
    <source>
        <dbReference type="ARBA" id="ARBA00023043"/>
    </source>
</evidence>
<keyword evidence="2 3" id="KW-0040">ANK repeat</keyword>
<name>A0A9W9KRT8_9EURO</name>
<evidence type="ECO:0008006" key="6">
    <source>
        <dbReference type="Google" id="ProtNLM"/>
    </source>
</evidence>
<evidence type="ECO:0000313" key="4">
    <source>
        <dbReference type="EMBL" id="KAJ5115998.1"/>
    </source>
</evidence>
<comment type="caution">
    <text evidence="4">The sequence shown here is derived from an EMBL/GenBank/DDBJ whole genome shotgun (WGS) entry which is preliminary data.</text>
</comment>
<evidence type="ECO:0000256" key="1">
    <source>
        <dbReference type="ARBA" id="ARBA00022737"/>
    </source>
</evidence>
<reference evidence="4" key="1">
    <citation type="submission" date="2022-11" db="EMBL/GenBank/DDBJ databases">
        <authorList>
            <person name="Petersen C."/>
        </authorList>
    </citation>
    <scope>NUCLEOTIDE SEQUENCE</scope>
    <source>
        <strain evidence="4">IBT 30069</strain>
    </source>
</reference>
<feature type="repeat" description="ANK" evidence="3">
    <location>
        <begin position="361"/>
        <end position="393"/>
    </location>
</feature>
<dbReference type="SUPFAM" id="SSF48403">
    <property type="entry name" value="Ankyrin repeat"/>
    <property type="match status" value="2"/>
</dbReference>
<protein>
    <recommendedName>
        <fullName evidence="6">F-box domain-containing protein</fullName>
    </recommendedName>
</protein>
<keyword evidence="1" id="KW-0677">Repeat</keyword>
<evidence type="ECO:0000313" key="5">
    <source>
        <dbReference type="Proteomes" id="UP001149165"/>
    </source>
</evidence>
<dbReference type="EMBL" id="JAPQKH010000001">
    <property type="protein sequence ID" value="KAJ5115998.1"/>
    <property type="molecule type" value="Genomic_DNA"/>
</dbReference>
<dbReference type="PANTHER" id="PTHR24123">
    <property type="entry name" value="ANKYRIN REPEAT-CONTAINING"/>
    <property type="match status" value="1"/>
</dbReference>
<dbReference type="AlphaFoldDB" id="A0A9W9KRT8"/>
<sequence>MELSNLPNELLVLVAEFVDDEFSINALLQTCKRFPPLLNPCLYELNVRYSHSCALEWGAKNGYEATVRRSLQAGASPSSAHYEPWVPMALACIHGHEAVVRVLLEYGVNPISETMDVWYKDPRNRPLTGDEGSPPILAAAQGHEKVVDLLLSSGVPHDIRCKGWHGIDISPLSMAARNGHIFLVKLFISLGSDIQIEGLHGSIIADAANEGHCEVVQFLLETNPQLCSPDVASQALCLAASEGDIDIVKLLLEYGIVPTPTLPTGRSYPLAPLVKATQMEHYEVVEKLLEYMNLHDFVTYGEPDDEDHRRLLLVSAACGWRDIVEILLERGCSSDFFPPKSLAWKIRQTLPDGRRVSTHGYHTSPLALAAHRGHGDIVDLLLDHNDRPEVLNSLLNERCPNPLFAAIDGNHLKIANTLLNHGANPNIRMGGREPVFFKAVQAPEILKLLFDHGLDLALRSSDSSVYPGVLIYERALCDGNLATLDLLQQKYSFKRHQHTERRHSIDLLDCAMQGGALAIEYLLNNGFEVMPGSSEARNAFEYALYRSDTASLTLMFERGLVPSKLSIPWNLEIKHSLLGLVSSPNSDTDQHAMAATVDMLIAHGCQINGDPALGYPLNEALHERKMALCQLLLDKGANPLHKCGQSEGSPLANAVRKGYRKEVRAMLQILDRRNIPLEELREELQLAEQHFHSSIAWDDVRPLIRRFYWRKRYPVV</sequence>
<dbReference type="PANTHER" id="PTHR24123:SF33">
    <property type="entry name" value="PROTEIN HOS4"/>
    <property type="match status" value="1"/>
</dbReference>
<dbReference type="InterPro" id="IPR002110">
    <property type="entry name" value="Ankyrin_rpt"/>
</dbReference>
<dbReference type="Gene3D" id="1.25.40.20">
    <property type="entry name" value="Ankyrin repeat-containing domain"/>
    <property type="match status" value="3"/>
</dbReference>
<accession>A0A9W9KRT8</accession>
<proteinExistence type="predicted"/>
<evidence type="ECO:0000256" key="3">
    <source>
        <dbReference type="PROSITE-ProRule" id="PRU00023"/>
    </source>
</evidence>
<reference evidence="4" key="2">
    <citation type="journal article" date="2023" name="IMA Fungus">
        <title>Comparative genomic study of the Penicillium genus elucidates a diverse pangenome and 15 lateral gene transfer events.</title>
        <authorList>
            <person name="Petersen C."/>
            <person name="Sorensen T."/>
            <person name="Nielsen M.R."/>
            <person name="Sondergaard T.E."/>
            <person name="Sorensen J.L."/>
            <person name="Fitzpatrick D.A."/>
            <person name="Frisvad J.C."/>
            <person name="Nielsen K.L."/>
        </authorList>
    </citation>
    <scope>NUCLEOTIDE SEQUENCE</scope>
    <source>
        <strain evidence="4">IBT 30069</strain>
    </source>
</reference>